<dbReference type="SUPFAM" id="SSF46565">
    <property type="entry name" value="Chaperone J-domain"/>
    <property type="match status" value="1"/>
</dbReference>
<comment type="caution">
    <text evidence="2">The sequence shown here is derived from an EMBL/GenBank/DDBJ whole genome shotgun (WGS) entry which is preliminary data.</text>
</comment>
<dbReference type="GO" id="GO:0005737">
    <property type="term" value="C:cytoplasm"/>
    <property type="evidence" value="ECO:0007669"/>
    <property type="project" value="TreeGrafter"/>
</dbReference>
<feature type="compositionally biased region" description="Polar residues" evidence="1">
    <location>
        <begin position="261"/>
        <end position="275"/>
    </location>
</feature>
<evidence type="ECO:0000313" key="2">
    <source>
        <dbReference type="EMBL" id="KAK7861583.1"/>
    </source>
</evidence>
<feature type="region of interest" description="Disordered" evidence="1">
    <location>
        <begin position="312"/>
        <end position="376"/>
    </location>
</feature>
<feature type="region of interest" description="Disordered" evidence="1">
    <location>
        <begin position="261"/>
        <end position="295"/>
    </location>
</feature>
<dbReference type="GO" id="GO:0030276">
    <property type="term" value="F:clathrin binding"/>
    <property type="evidence" value="ECO:0007669"/>
    <property type="project" value="TreeGrafter"/>
</dbReference>
<dbReference type="GO" id="GO:0072583">
    <property type="term" value="P:clathrin-dependent endocytosis"/>
    <property type="evidence" value="ECO:0007669"/>
    <property type="project" value="TreeGrafter"/>
</dbReference>
<dbReference type="GO" id="GO:0031982">
    <property type="term" value="C:vesicle"/>
    <property type="evidence" value="ECO:0007669"/>
    <property type="project" value="TreeGrafter"/>
</dbReference>
<organism evidence="2">
    <name type="scientific">Quercus suber</name>
    <name type="common">Cork oak</name>
    <dbReference type="NCBI Taxonomy" id="58331"/>
    <lineage>
        <taxon>Eukaryota</taxon>
        <taxon>Viridiplantae</taxon>
        <taxon>Streptophyta</taxon>
        <taxon>Embryophyta</taxon>
        <taxon>Tracheophyta</taxon>
        <taxon>Spermatophyta</taxon>
        <taxon>Magnoliopsida</taxon>
        <taxon>eudicotyledons</taxon>
        <taxon>Gunneridae</taxon>
        <taxon>Pentapetalae</taxon>
        <taxon>rosids</taxon>
        <taxon>fabids</taxon>
        <taxon>Fagales</taxon>
        <taxon>Fagaceae</taxon>
        <taxon>Quercus</taxon>
    </lineage>
</organism>
<dbReference type="PANTHER" id="PTHR23172">
    <property type="entry name" value="AUXILIN/CYCLIN G-ASSOCIATED KINASE-RELATED"/>
    <property type="match status" value="1"/>
</dbReference>
<feature type="compositionally biased region" description="Polar residues" evidence="1">
    <location>
        <begin position="26"/>
        <end position="49"/>
    </location>
</feature>
<dbReference type="PANTHER" id="PTHR23172:SF68">
    <property type="entry name" value="DNAJ DOMAIN PROTEIN"/>
    <property type="match status" value="1"/>
</dbReference>
<feature type="compositionally biased region" description="Polar residues" evidence="1">
    <location>
        <begin position="322"/>
        <end position="339"/>
    </location>
</feature>
<dbReference type="InterPro" id="IPR036869">
    <property type="entry name" value="J_dom_sf"/>
</dbReference>
<proteinExistence type="predicted"/>
<dbReference type="EMBL" id="PKMF04000001">
    <property type="protein sequence ID" value="KAK7861583.1"/>
    <property type="molecule type" value="Genomic_DNA"/>
</dbReference>
<reference evidence="2" key="3">
    <citation type="submission" date="2023-07" db="EMBL/GenBank/DDBJ databases">
        <title>An improved reference 1 genome and first organelle genomes of Quercus suber.</title>
        <authorList>
            <consortium name="Genosuber Consortium"/>
            <person name="Usie A."/>
            <person name="Serra O."/>
            <person name="Barros P."/>
        </authorList>
    </citation>
    <scope>NUCLEOTIDE SEQUENCE</scope>
    <source>
        <strain evidence="2">HL8</strain>
        <tissue evidence="2">Leaves</tissue>
    </source>
</reference>
<feature type="compositionally biased region" description="Polar residues" evidence="1">
    <location>
        <begin position="73"/>
        <end position="82"/>
    </location>
</feature>
<feature type="compositionally biased region" description="Low complexity" evidence="1">
    <location>
        <begin position="359"/>
        <end position="374"/>
    </location>
</feature>
<feature type="compositionally biased region" description="Low complexity" evidence="1">
    <location>
        <begin position="50"/>
        <end position="62"/>
    </location>
</feature>
<gene>
    <name evidence="2" type="primary">AUXI1_0</name>
    <name evidence="2" type="ORF">CFP56_000295</name>
</gene>
<feature type="compositionally biased region" description="Low complexity" evidence="1">
    <location>
        <begin position="397"/>
        <end position="410"/>
    </location>
</feature>
<feature type="region of interest" description="Disordered" evidence="1">
    <location>
        <begin position="1"/>
        <end position="82"/>
    </location>
</feature>
<evidence type="ECO:0000256" key="1">
    <source>
        <dbReference type="SAM" id="MobiDB-lite"/>
    </source>
</evidence>
<feature type="compositionally biased region" description="Polar residues" evidence="1">
    <location>
        <begin position="202"/>
        <end position="226"/>
    </location>
</feature>
<protein>
    <submittedName>
        <fullName evidence="2">Auxilin-related protein 1</fullName>
    </submittedName>
</protein>
<feature type="region of interest" description="Disordered" evidence="1">
    <location>
        <begin position="389"/>
        <end position="410"/>
    </location>
</feature>
<dbReference type="AlphaFoldDB" id="A0AAW0MK21"/>
<accession>A0AAW0MK21</accession>
<dbReference type="Gene3D" id="1.10.287.110">
    <property type="entry name" value="DnaJ domain"/>
    <property type="match status" value="1"/>
</dbReference>
<feature type="region of interest" description="Disordered" evidence="1">
    <location>
        <begin position="433"/>
        <end position="476"/>
    </location>
</feature>
<dbReference type="GO" id="GO:0072318">
    <property type="term" value="P:clathrin coat disassembly"/>
    <property type="evidence" value="ECO:0007669"/>
    <property type="project" value="TreeGrafter"/>
</dbReference>
<name>A0AAW0MK21_QUESU</name>
<reference evidence="2" key="1">
    <citation type="submission" date="2017-12" db="EMBL/GenBank/DDBJ databases">
        <authorList>
            <person name="Barbosa P."/>
            <person name="Usie A."/>
            <person name="Ramos A.M."/>
        </authorList>
    </citation>
    <scope>NUCLEOTIDE SEQUENCE</scope>
    <source>
        <strain evidence="2">HL8</strain>
        <tissue evidence="2">Leaves</tissue>
    </source>
</reference>
<sequence>MDEFGVLTERFGLKPQGKAAPMAASKQPTSSSNAQTRNFGFNSGQNPKPSSSSSRSSLHSNSAFGSFLDDQNGVFQSNGDSKTQNFGGFDDLLFGGPGKSTNQSNSFDYDSIFSNNSHGKPSTVPIYGVDDVFGGMPGSKSSASAPNNDDVFASFASMSKQSAPIDDLFGNLGAKSKSASRNGSVKNANGFDDLIPGFGGSSPPNIGTNARANQAQQSSIHSTKPAFTSEDPFVILESTSTTAYTSSELFSDPLEEISKLSKSGGTKLGVSSNAIPSLRPPPKPMQISKADKVKNSSVSSIDELEDFAMGRVRNKAGERSEVSTSKKVVKNSATKSSRYNEAVDTSHRNQQRGGDDLESFFSSGSRSSSVPRSRATTLDPLFDSSIYKRASEVPQRKPSGSSVSIKKSPSASFINDDLSSIFGDASLLGEFQEVEGESEERRRARLGRHQRTQERAAKAVADMNQRDFQTQQEQEERRRISETVDIKIKSWAAGREGNMRALLSSLEHVLWPECGWQPVSLTDMITSASVKKVYRKATLYVHPDKVQQKGASLQQKYTAEKVSKSCGLSSAYCHSLRNILSLAAGMLDKFY</sequence>
<feature type="region of interest" description="Disordered" evidence="1">
    <location>
        <begin position="195"/>
        <end position="226"/>
    </location>
</feature>
<reference evidence="2" key="2">
    <citation type="journal article" date="2018" name="Sci. Data">
        <title>The draft genome sequence of cork oak.</title>
        <authorList>
            <person name="Ramos A.M."/>
            <person name="Usie A."/>
            <person name="Barbosa P."/>
            <person name="Barros P.M."/>
            <person name="Capote T."/>
            <person name="Chaves I."/>
            <person name="Simoes F."/>
            <person name="Abreu I."/>
            <person name="Carrasquinho I."/>
            <person name="Faro C."/>
            <person name="Guimaraes J.B."/>
            <person name="Mendonca D."/>
            <person name="Nobrega F."/>
            <person name="Rodrigues L."/>
            <person name="Saibo N.J.M."/>
            <person name="Varela M.C."/>
            <person name="Egas C."/>
            <person name="Matos J."/>
            <person name="Miguel C.M."/>
            <person name="Oliveira M.M."/>
            <person name="Ricardo C.P."/>
            <person name="Goncalves S."/>
        </authorList>
    </citation>
    <scope>NUCLEOTIDE SEQUENCE [LARGE SCALE GENOMIC DNA]</scope>
    <source>
        <strain evidence="2">HL8</strain>
    </source>
</reference>